<dbReference type="RefSeq" id="WP_175349398.1">
    <property type="nucleotide sequence ID" value="NZ_JABMCI010000070.1"/>
</dbReference>
<reference evidence="2 3" key="1">
    <citation type="submission" date="2020-05" db="EMBL/GenBank/DDBJ databases">
        <title>Genome Sequencing of Type Strains.</title>
        <authorList>
            <person name="Lemaire J.F."/>
            <person name="Inderbitzin P."/>
            <person name="Gregorio O.A."/>
            <person name="Collins S.B."/>
            <person name="Wespe N."/>
            <person name="Knight-Connoni V."/>
        </authorList>
    </citation>
    <scope>NUCLEOTIDE SEQUENCE [LARGE SCALE GENOMIC DNA]</scope>
    <source>
        <strain evidence="2 3">ATCC 25174</strain>
    </source>
</reference>
<gene>
    <name evidence="2" type="ORF">HP550_20005</name>
</gene>
<accession>A0A7Y6DZV1</accession>
<name>A0A7Y6DZV1_9CELL</name>
<evidence type="ECO:0000313" key="3">
    <source>
        <dbReference type="Proteomes" id="UP000565724"/>
    </source>
</evidence>
<feature type="transmembrane region" description="Helical" evidence="1">
    <location>
        <begin position="36"/>
        <end position="56"/>
    </location>
</feature>
<keyword evidence="1" id="KW-0472">Membrane</keyword>
<organism evidence="2 3">
    <name type="scientific">Cellulomonas humilata</name>
    <dbReference type="NCBI Taxonomy" id="144055"/>
    <lineage>
        <taxon>Bacteria</taxon>
        <taxon>Bacillati</taxon>
        <taxon>Actinomycetota</taxon>
        <taxon>Actinomycetes</taxon>
        <taxon>Micrococcales</taxon>
        <taxon>Cellulomonadaceae</taxon>
        <taxon>Cellulomonas</taxon>
    </lineage>
</organism>
<dbReference type="EMBL" id="JABMCI010000070">
    <property type="protein sequence ID" value="NUU19537.1"/>
    <property type="molecule type" value="Genomic_DNA"/>
</dbReference>
<protein>
    <submittedName>
        <fullName evidence="2">Uncharacterized protein</fullName>
    </submittedName>
</protein>
<keyword evidence="1" id="KW-1133">Transmembrane helix</keyword>
<comment type="caution">
    <text evidence="2">The sequence shown here is derived from an EMBL/GenBank/DDBJ whole genome shotgun (WGS) entry which is preliminary data.</text>
</comment>
<evidence type="ECO:0000313" key="2">
    <source>
        <dbReference type="EMBL" id="NUU19537.1"/>
    </source>
</evidence>
<sequence>MPENALPRPALRWSLRALPLVAFVTVGLLTRSTPAALLAVAVGWIAAAILTAVWSATTATSTPRAAQTTVTPVPAVAPNVIATAGPEAPAATVPLVVPAAASQLGGSTSEPPAGALERAEQAARAHSGFLAGPYALVDGELLPTVMPPREGDPIVVRIDAGRAQERDTFERGQWTRTLAPAEVTATYAYEARARHSGGALLALRSYRDGRIYAEWHQVQDGEPNPFGSIPDEFTWEKNDNYYRGWVEPGDLSDLRDDRSIDG</sequence>
<proteinExistence type="predicted"/>
<feature type="transmembrane region" description="Helical" evidence="1">
    <location>
        <begin position="13"/>
        <end position="29"/>
    </location>
</feature>
<dbReference type="AlphaFoldDB" id="A0A7Y6DZV1"/>
<dbReference type="Proteomes" id="UP000565724">
    <property type="component" value="Unassembled WGS sequence"/>
</dbReference>
<keyword evidence="1" id="KW-0812">Transmembrane</keyword>
<keyword evidence="3" id="KW-1185">Reference proteome</keyword>
<evidence type="ECO:0000256" key="1">
    <source>
        <dbReference type="SAM" id="Phobius"/>
    </source>
</evidence>